<dbReference type="EMBL" id="JAESVN010000002">
    <property type="protein sequence ID" value="MBL4916621.1"/>
    <property type="molecule type" value="Genomic_DNA"/>
</dbReference>
<dbReference type="InterPro" id="IPR029063">
    <property type="entry name" value="SAM-dependent_MTases_sf"/>
</dbReference>
<evidence type="ECO:0000313" key="1">
    <source>
        <dbReference type="EMBL" id="MBL4916621.1"/>
    </source>
</evidence>
<accession>A0A8K0XZB6</accession>
<dbReference type="Pfam" id="PF13578">
    <property type="entry name" value="Methyltransf_24"/>
    <property type="match status" value="1"/>
</dbReference>
<evidence type="ECO:0000313" key="2">
    <source>
        <dbReference type="Proteomes" id="UP000648908"/>
    </source>
</evidence>
<keyword evidence="1" id="KW-0808">Transferase</keyword>
<comment type="caution">
    <text evidence="1">The sequence shown here is derived from an EMBL/GenBank/DDBJ whole genome shotgun (WGS) entry which is preliminary data.</text>
</comment>
<reference evidence="1" key="1">
    <citation type="submission" date="2021-01" db="EMBL/GenBank/DDBJ databases">
        <title>Tabrizicola alba sp. nov. a motile alkaliphilic bacterium isolated from a soda lake.</title>
        <authorList>
            <person name="Szuroczki S."/>
            <person name="Abbaszade G."/>
            <person name="Schumann P."/>
            <person name="Toth E."/>
        </authorList>
    </citation>
    <scope>NUCLEOTIDE SEQUENCE</scope>
    <source>
        <strain evidence="1">DMG-N-6</strain>
    </source>
</reference>
<dbReference type="Proteomes" id="UP000648908">
    <property type="component" value="Unassembled WGS sequence"/>
</dbReference>
<dbReference type="RefSeq" id="WP_202687448.1">
    <property type="nucleotide sequence ID" value="NZ_JAESVN010000002.1"/>
</dbReference>
<proteinExistence type="predicted"/>
<dbReference type="GO" id="GO:0032259">
    <property type="term" value="P:methylation"/>
    <property type="evidence" value="ECO:0007669"/>
    <property type="project" value="UniProtKB-KW"/>
</dbReference>
<dbReference type="Gene3D" id="3.40.50.150">
    <property type="entry name" value="Vaccinia Virus protein VP39"/>
    <property type="match status" value="1"/>
</dbReference>
<dbReference type="GO" id="GO:0008168">
    <property type="term" value="F:methyltransferase activity"/>
    <property type="evidence" value="ECO:0007669"/>
    <property type="project" value="UniProtKB-KW"/>
</dbReference>
<dbReference type="SUPFAM" id="SSF53335">
    <property type="entry name" value="S-adenosyl-L-methionine-dependent methyltransferases"/>
    <property type="match status" value="1"/>
</dbReference>
<name>A0A8K0XZB6_9RHOB</name>
<protein>
    <submittedName>
        <fullName evidence="1">Class I SAM-dependent methyltransferase</fullName>
    </submittedName>
</protein>
<keyword evidence="2" id="KW-1185">Reference proteome</keyword>
<gene>
    <name evidence="1" type="ORF">JL811_05250</name>
</gene>
<keyword evidence="1" id="KW-0489">Methyltransferase</keyword>
<dbReference type="AlphaFoldDB" id="A0A8K0XZB6"/>
<organism evidence="1 2">
    <name type="scientific">Szabonella alba</name>
    <dbReference type="NCBI Taxonomy" id="2804194"/>
    <lineage>
        <taxon>Bacteria</taxon>
        <taxon>Pseudomonadati</taxon>
        <taxon>Pseudomonadota</taxon>
        <taxon>Alphaproteobacteria</taxon>
        <taxon>Rhodobacterales</taxon>
        <taxon>Paracoccaceae</taxon>
        <taxon>Szabonella</taxon>
    </lineage>
</organism>
<sequence length="198" mass="21999">MDQSKRDVVRGRLLARLPKNAKVAEIGVWEGGFSRRILEICEPTELHLIDPWQYQPEFGNTGFGRKKNEHLMEVKYQDVVAAFKDDPRVKIHRATSEAALSALPDASLDWVYIDGNHNEPFIGNDLALCLQKVKADGIITGDDFNWQAEASGAPVKRAVEALIAELGGQAKLTLMANQYIIEFNRPVSAAKGKKVKTT</sequence>